<evidence type="ECO:0000256" key="3">
    <source>
        <dbReference type="ARBA" id="ARBA00022771"/>
    </source>
</evidence>
<feature type="compositionally biased region" description="Polar residues" evidence="7">
    <location>
        <begin position="1586"/>
        <end position="1595"/>
    </location>
</feature>
<dbReference type="EMBL" id="CVRI01000052">
    <property type="protein sequence ID" value="CRK99722.1"/>
    <property type="molecule type" value="Genomic_DNA"/>
</dbReference>
<dbReference type="Pfam" id="PF07776">
    <property type="entry name" value="zf-AD"/>
    <property type="match status" value="1"/>
</dbReference>
<feature type="domain" description="C2H2-type" evidence="8">
    <location>
        <begin position="894"/>
        <end position="922"/>
    </location>
</feature>
<keyword evidence="4 6" id="KW-0862">Zinc</keyword>
<evidence type="ECO:0000256" key="5">
    <source>
        <dbReference type="PROSITE-ProRule" id="PRU00042"/>
    </source>
</evidence>
<feature type="domain" description="C2H2-type" evidence="8">
    <location>
        <begin position="262"/>
        <end position="290"/>
    </location>
</feature>
<dbReference type="PANTHER" id="PTHR24379">
    <property type="entry name" value="KRAB AND ZINC FINGER DOMAIN-CONTAINING"/>
    <property type="match status" value="1"/>
</dbReference>
<gene>
    <name evidence="10" type="ORF">CLUMA_CG013003</name>
</gene>
<feature type="binding site" evidence="6">
    <location>
        <position position="27"/>
    </location>
    <ligand>
        <name>Zn(2+)</name>
        <dbReference type="ChEBI" id="CHEBI:29105"/>
    </ligand>
</feature>
<keyword evidence="1 6" id="KW-0479">Metal-binding</keyword>
<feature type="domain" description="C2H2-type" evidence="8">
    <location>
        <begin position="1564"/>
        <end position="1588"/>
    </location>
</feature>
<dbReference type="SMART" id="SM00355">
    <property type="entry name" value="ZnF_C2H2"/>
    <property type="match status" value="34"/>
</dbReference>
<dbReference type="PROSITE" id="PS50157">
    <property type="entry name" value="ZINC_FINGER_C2H2_2"/>
    <property type="match status" value="14"/>
</dbReference>
<feature type="region of interest" description="Disordered" evidence="7">
    <location>
        <begin position="192"/>
        <end position="239"/>
    </location>
</feature>
<dbReference type="STRING" id="568069.A0A1J1IIX6"/>
<feature type="domain" description="C2H2-type" evidence="8">
    <location>
        <begin position="1722"/>
        <end position="1745"/>
    </location>
</feature>
<sequence>MHLRVRLNYNNKAIMDLSIQKNIRTTCRTCLRIFKSKKELICLFDYDQTYSTTKIKYSEMLKEVVKHQVFEDDLLPKRICVFCLQQTRSAFYFKLQAEESYQTLMTQLGITPVISPELIKKESSAQECTQNTNERIEVTPHPVDLNHQDGFQDLLVEIEPPKIQEPIISQQLNDDESEDNEEFADYEPFDEEEAQENFSDHEQAPFEDNSCPRTSIGEMQPSSSKSSKSPDSGISDDANRILNTNFNENQILESQRCDAKDFECDICFKQMFSLKSLSRHKRNFHNANESRCPYCKRKSFNQATMNLHIRYRHPTKYNEYRLGKKGNAVVVLEPLLNIPQCNSCDHNFPDMTSLYRHHANCDKICIKCEMKFNRKDFYFLHLDRDHGIKITESLECPFGCVGSFNSEKVLNNHIQSNHPDDKDNESIAESISEECESISNDSTAFQCEVCDASFPFKRGLTNHINQKHSKANQSKKLPSAVQKYSREEFIDKFIVQKSALFHRCVICEKDIHRKSVNLHLKNKHASFKRYICELCPVSFVRTDYRMRHMHLTHPENFRCDKCNVQFDRNYKYDGHMEEQHGIPAKHLKPEEGTDNYDLNDIELKYIEDTSTYDYSSEIVRRNSVLSTSNSQQTEVPMTKDEFIEKHIETLSEKNTHCNVCQQKMHRNSIISHLLWKHAVKRPLKCAFCNDRMVKNNARLNHMARCHPDEYHCKMCEEQFVRHEFYVNHMKEEHGKVVTSKPSSGEEDDLNWSEIRFVAVKDEMEPIEEADVIPTVVNNDEENETQVDVEYECELCDRIFTSPKNLLIHKSHKHKEESKVSFNYFEFCDTFTTALNSTDIRCNVCSLTMRKKNFGCHLKCRHAVSGAFKCAVCPNNFFRPEHRMQHMSKSHPGMFFCSTCNIQFYVNSRFSLHMRDQHDIEIDPSDNYKVDLNLNELQYQAKNQNFRDEDAIAVPSIIHEDEEQNEDELSRDEQREMLTREEFLERYITTVNRTTRKCHPCDKTILSSSIFNHLMSYHATILPYKCPFCDLRLLQNHTRIRHIQIFHPNDYKCTNCGLQYYKHATYAEHMLIEHNTRKIQPKSAGEEKDLSSFEIKYVKDRRDDMQDEDLQNSETSSTTSTVKSPYKVSEGFLIPKVKKEPIEKQLTVRSSVESKKEFDFTTFKEKFLIHGTNSQFKCIPCKRLVMRNQIHAHLRYWHAKTMSYNCELCDAGFRRSDYMKRHLQTTHPNNFYCSHCNEQFLCARSYNIHMSGQHKVMKRILERKPFEVLCVPLPNLKYAEHVDIRFKENDLVKVSSPDERMKHMSNKHKESFRCSYCKEQFYCSSRFTDHMLNEHGIRLRATFSKPIDEIDIPLNNLRFIPKKRSDLTPSQQPVLQPAKSEGIRKVAFIKNKNLFSDLPDDIEFTREEFYGKFYRRVDGKKFIDGQTKCFACGKSFSTKSRLCHAISNHAIRAPFSCELCPKKYFRLRKRFLHMSRSHPNDYRCNECDIQYDRAYKYADHMKGTHNLIVDVPYFDNEVYDIPTAKIRYMKNLLRKKDVKKEPEVVDENNASIDEMPFHFLEMENLKCSICEETFDSSRSLRFHLRNHTNIGGPSNGPSKEPQKKPPKLLEEISRLPISTTVKCEVCSLTFGSLFALNLHMKHVHGFGIDPDEKEGNSKKSEVECDICDFTSERRDKVETHVKLEHKPEFACCYCSKICSSYNSFRMHIHNLHGMNDYKDENLFQCTECHKRFSKLDSMEKHRESKHLNGVKIDHRCQVCGVIYPNSIKLQMHFENHHHKELEHFITNVLEVKATPPIIKSEPIDEATENDKIETDEGNEILDPFFCMLKNVVQIPNDNENDEPATKKMKIDEDLEEKRLPIPPRRRSIANDNDRVEYLNHLQCKNGLFRCGLCPKISKTRRYMLRHLKHHKEIPTYKCSQCSAKFVFKKKFDRHVRNHHSENGENVEEDENVNEEVVSKEQEVVKIVNVDEHPKFQELSSPKVDSNDEFDDQIKCEICKMTFKLTIILNRHNSIWHGEGNPNKHLTMMEQKEKKGSSKSELNLKLLRCKFCSEAFIKPHELEAHTKDVHLRIERIFIKSQNLSQKLMMSQKLQATLTISLVKDVA</sequence>
<keyword evidence="2" id="KW-0677">Repeat</keyword>
<dbReference type="Pfam" id="PF12874">
    <property type="entry name" value="zf-met"/>
    <property type="match status" value="1"/>
</dbReference>
<organism evidence="10 11">
    <name type="scientific">Clunio marinus</name>
    <dbReference type="NCBI Taxonomy" id="568069"/>
    <lineage>
        <taxon>Eukaryota</taxon>
        <taxon>Metazoa</taxon>
        <taxon>Ecdysozoa</taxon>
        <taxon>Arthropoda</taxon>
        <taxon>Hexapoda</taxon>
        <taxon>Insecta</taxon>
        <taxon>Pterygota</taxon>
        <taxon>Neoptera</taxon>
        <taxon>Endopterygota</taxon>
        <taxon>Diptera</taxon>
        <taxon>Nematocera</taxon>
        <taxon>Chironomoidea</taxon>
        <taxon>Chironomidae</taxon>
        <taxon>Clunio</taxon>
    </lineage>
</organism>
<dbReference type="PROSITE" id="PS51915">
    <property type="entry name" value="ZAD"/>
    <property type="match status" value="1"/>
</dbReference>
<evidence type="ECO:0000259" key="9">
    <source>
        <dbReference type="PROSITE" id="PS51915"/>
    </source>
</evidence>
<dbReference type="SUPFAM" id="SSF57716">
    <property type="entry name" value="Glucocorticoid receptor-like (DNA-binding domain)"/>
    <property type="match status" value="1"/>
</dbReference>
<evidence type="ECO:0000256" key="1">
    <source>
        <dbReference type="ARBA" id="ARBA00022723"/>
    </source>
</evidence>
<protein>
    <submittedName>
        <fullName evidence="10">CLUMA_CG013003, isoform A</fullName>
    </submittedName>
</protein>
<feature type="domain" description="C2H2-type" evidence="8">
    <location>
        <begin position="394"/>
        <end position="423"/>
    </location>
</feature>
<feature type="region of interest" description="Disordered" evidence="7">
    <location>
        <begin position="1101"/>
        <end position="1121"/>
    </location>
</feature>
<feature type="domain" description="C2H2-type" evidence="8">
    <location>
        <begin position="1050"/>
        <end position="1078"/>
    </location>
</feature>
<dbReference type="GO" id="GO:0005634">
    <property type="term" value="C:nucleus"/>
    <property type="evidence" value="ECO:0007669"/>
    <property type="project" value="InterPro"/>
</dbReference>
<feature type="domain" description="C2H2-type" evidence="8">
    <location>
        <begin position="867"/>
        <end position="892"/>
    </location>
</feature>
<dbReference type="Proteomes" id="UP000183832">
    <property type="component" value="Unassembled WGS sequence"/>
</dbReference>
<feature type="domain" description="C2H2-type" evidence="8">
    <location>
        <begin position="445"/>
        <end position="473"/>
    </location>
</feature>
<keyword evidence="3 5" id="KW-0863">Zinc-finger</keyword>
<dbReference type="OrthoDB" id="6105938at2759"/>
<proteinExistence type="predicted"/>
<feature type="domain" description="ZAD" evidence="9">
    <location>
        <begin position="25"/>
        <end position="107"/>
    </location>
</feature>
<evidence type="ECO:0000256" key="6">
    <source>
        <dbReference type="PROSITE-ProRule" id="PRU01263"/>
    </source>
</evidence>
<evidence type="ECO:0000256" key="7">
    <source>
        <dbReference type="SAM" id="MobiDB-lite"/>
    </source>
</evidence>
<reference evidence="10 11" key="1">
    <citation type="submission" date="2015-04" db="EMBL/GenBank/DDBJ databases">
        <authorList>
            <person name="Syromyatnikov M.Y."/>
            <person name="Popov V.N."/>
        </authorList>
    </citation>
    <scope>NUCLEOTIDE SEQUENCE [LARGE SCALE GENOMIC DNA]</scope>
</reference>
<feature type="domain" description="C2H2-type" evidence="8">
    <location>
        <begin position="1426"/>
        <end position="1453"/>
    </location>
</feature>
<dbReference type="PANTHER" id="PTHR24379:SF121">
    <property type="entry name" value="C2H2-TYPE DOMAIN-CONTAINING PROTEIN"/>
    <property type="match status" value="1"/>
</dbReference>
<dbReference type="SUPFAM" id="SSF57667">
    <property type="entry name" value="beta-beta-alpha zinc fingers"/>
    <property type="match status" value="3"/>
</dbReference>
<feature type="binding site" evidence="6">
    <location>
        <position position="80"/>
    </location>
    <ligand>
        <name>Zn(2+)</name>
        <dbReference type="ChEBI" id="CHEBI:29105"/>
    </ligand>
</feature>
<feature type="region of interest" description="Disordered" evidence="7">
    <location>
        <begin position="1584"/>
        <end position="1605"/>
    </location>
</feature>
<feature type="domain" description="C2H2-type" evidence="8">
    <location>
        <begin position="2045"/>
        <end position="2068"/>
    </location>
</feature>
<feature type="domain" description="C2H2-type" evidence="8">
    <location>
        <begin position="790"/>
        <end position="818"/>
    </location>
</feature>
<dbReference type="Gene3D" id="3.30.160.60">
    <property type="entry name" value="Classic Zinc Finger"/>
    <property type="match status" value="11"/>
</dbReference>
<dbReference type="InterPro" id="IPR012934">
    <property type="entry name" value="Znf_AD"/>
</dbReference>
<evidence type="ECO:0000256" key="4">
    <source>
        <dbReference type="ARBA" id="ARBA00022833"/>
    </source>
</evidence>
<dbReference type="PROSITE" id="PS00028">
    <property type="entry name" value="ZINC_FINGER_C2H2_1"/>
    <property type="match status" value="23"/>
</dbReference>
<name>A0A1J1IIX6_9DIPT</name>
<accession>A0A1J1IIX6</accession>
<feature type="binding site" evidence="6">
    <location>
        <position position="83"/>
    </location>
    <ligand>
        <name>Zn(2+)</name>
        <dbReference type="ChEBI" id="CHEBI:29105"/>
    </ligand>
</feature>
<dbReference type="Pfam" id="PF00096">
    <property type="entry name" value="zf-C2H2"/>
    <property type="match status" value="1"/>
</dbReference>
<dbReference type="InterPro" id="IPR036236">
    <property type="entry name" value="Znf_C2H2_sf"/>
</dbReference>
<dbReference type="GO" id="GO:0008270">
    <property type="term" value="F:zinc ion binding"/>
    <property type="evidence" value="ECO:0007669"/>
    <property type="project" value="UniProtKB-UniRule"/>
</dbReference>
<evidence type="ECO:0000256" key="2">
    <source>
        <dbReference type="ARBA" id="ARBA00022737"/>
    </source>
</evidence>
<evidence type="ECO:0000259" key="8">
    <source>
        <dbReference type="PROSITE" id="PS50157"/>
    </source>
</evidence>
<dbReference type="InterPro" id="IPR013087">
    <property type="entry name" value="Znf_C2H2_type"/>
</dbReference>
<keyword evidence="11" id="KW-1185">Reference proteome</keyword>
<feature type="domain" description="C2H2-type" evidence="8">
    <location>
        <begin position="710"/>
        <end position="733"/>
    </location>
</feature>
<feature type="domain" description="C2H2-type" evidence="8">
    <location>
        <begin position="1203"/>
        <end position="1226"/>
    </location>
</feature>
<feature type="binding site" evidence="6">
    <location>
        <position position="30"/>
    </location>
    <ligand>
        <name>Zn(2+)</name>
        <dbReference type="ChEBI" id="CHEBI:29105"/>
    </ligand>
</feature>
<dbReference type="SMART" id="SM00868">
    <property type="entry name" value="zf-AD"/>
    <property type="match status" value="1"/>
</dbReference>
<evidence type="ECO:0000313" key="11">
    <source>
        <dbReference type="Proteomes" id="UP000183832"/>
    </source>
</evidence>
<feature type="domain" description="C2H2-type" evidence="8">
    <location>
        <begin position="1915"/>
        <end position="1942"/>
    </location>
</feature>
<feature type="compositionally biased region" description="Low complexity" evidence="7">
    <location>
        <begin position="221"/>
        <end position="236"/>
    </location>
</feature>
<evidence type="ECO:0000313" key="10">
    <source>
        <dbReference type="EMBL" id="CRK99722.1"/>
    </source>
</evidence>